<evidence type="ECO:0000256" key="8">
    <source>
        <dbReference type="ARBA" id="ARBA00023295"/>
    </source>
</evidence>
<keyword evidence="6 9" id="KW-0732">Signal</keyword>
<feature type="chain" id="PRO_5041363145" description="mannan endo-1,4-beta-mannosidase" evidence="9">
    <location>
        <begin position="19"/>
        <end position="396"/>
    </location>
</feature>
<feature type="domain" description="Glycoside hydrolase family 5" evidence="10">
    <location>
        <begin position="74"/>
        <end position="298"/>
    </location>
</feature>
<feature type="signal peptide" evidence="9">
    <location>
        <begin position="1"/>
        <end position="18"/>
    </location>
</feature>
<evidence type="ECO:0000256" key="6">
    <source>
        <dbReference type="ARBA" id="ARBA00022729"/>
    </source>
</evidence>
<sequence>MKSLLVLAALSSLPGVLTQGIRDVPVTRSGSVLYLDGSPWRAVGPNVYWLGLDENVIPPAGEPFYAPLNASYPTRERITEIMAVVKAMGGTMIRSHTLGVSTGNPLSLMPTGGKVNEAAFDAIDWAVYQARMYGLRLMVPLTDNFDYYHGGKYDFLRWNGFNLSRARDERNPAVQNFYTNSDVVAAFKEYIQILLTHVNPWTNLTYAEDPTIFAYETGNELCGPVWKDQNVPVEWIQEIGRLVKKLGPQKLFVDGTYGVNRSHLAIDEVDIYSNHYYPISINVLRQDLALGEYGWNRASSTADDDLASWFREIEKSPAIIGDAFWSLFGRDAPNACNRFVDHADGLTMQYGNPAHETRIQLVRQHFVKMSQGTTIAADAALPAVPCLAALAPAPES</sequence>
<dbReference type="Proteomes" id="UP001175000">
    <property type="component" value="Unassembled WGS sequence"/>
</dbReference>
<dbReference type="PANTHER" id="PTHR31451:SF39">
    <property type="entry name" value="MANNAN ENDO-1,4-BETA-MANNOSIDASE 1"/>
    <property type="match status" value="1"/>
</dbReference>
<dbReference type="GO" id="GO:0016985">
    <property type="term" value="F:mannan endo-1,4-beta-mannosidase activity"/>
    <property type="evidence" value="ECO:0007669"/>
    <property type="project" value="UniProtKB-EC"/>
</dbReference>
<keyword evidence="8" id="KW-0326">Glycosidase</keyword>
<dbReference type="GO" id="GO:0005576">
    <property type="term" value="C:extracellular region"/>
    <property type="evidence" value="ECO:0007669"/>
    <property type="project" value="UniProtKB-SubCell"/>
</dbReference>
<dbReference type="InterPro" id="IPR045053">
    <property type="entry name" value="MAN-like"/>
</dbReference>
<evidence type="ECO:0000313" key="12">
    <source>
        <dbReference type="Proteomes" id="UP001175000"/>
    </source>
</evidence>
<keyword evidence="12" id="KW-1185">Reference proteome</keyword>
<organism evidence="11 12">
    <name type="scientific">Immersiella caudata</name>
    <dbReference type="NCBI Taxonomy" id="314043"/>
    <lineage>
        <taxon>Eukaryota</taxon>
        <taxon>Fungi</taxon>
        <taxon>Dikarya</taxon>
        <taxon>Ascomycota</taxon>
        <taxon>Pezizomycotina</taxon>
        <taxon>Sordariomycetes</taxon>
        <taxon>Sordariomycetidae</taxon>
        <taxon>Sordariales</taxon>
        <taxon>Lasiosphaeriaceae</taxon>
        <taxon>Immersiella</taxon>
    </lineage>
</organism>
<comment type="similarity">
    <text evidence="3">Belongs to the glycosyl hydrolase 5 (cellulase A) family.</text>
</comment>
<dbReference type="EMBL" id="JAULSU010000001">
    <property type="protein sequence ID" value="KAK0632175.1"/>
    <property type="molecule type" value="Genomic_DNA"/>
</dbReference>
<evidence type="ECO:0000256" key="3">
    <source>
        <dbReference type="ARBA" id="ARBA00005641"/>
    </source>
</evidence>
<dbReference type="Gene3D" id="3.20.20.80">
    <property type="entry name" value="Glycosidases"/>
    <property type="match status" value="1"/>
</dbReference>
<dbReference type="InterPro" id="IPR001547">
    <property type="entry name" value="Glyco_hydro_5"/>
</dbReference>
<evidence type="ECO:0000313" key="11">
    <source>
        <dbReference type="EMBL" id="KAK0632175.1"/>
    </source>
</evidence>
<evidence type="ECO:0000256" key="2">
    <source>
        <dbReference type="ARBA" id="ARBA00004613"/>
    </source>
</evidence>
<keyword evidence="5" id="KW-0964">Secreted</keyword>
<dbReference type="EC" id="3.2.1.78" evidence="4"/>
<dbReference type="Pfam" id="PF26410">
    <property type="entry name" value="GH5_mannosidase"/>
    <property type="match status" value="1"/>
</dbReference>
<evidence type="ECO:0000256" key="5">
    <source>
        <dbReference type="ARBA" id="ARBA00022525"/>
    </source>
</evidence>
<comment type="subcellular location">
    <subcellularLocation>
        <location evidence="2">Secreted</location>
    </subcellularLocation>
</comment>
<gene>
    <name evidence="11" type="ORF">B0T14DRAFT_490575</name>
</gene>
<dbReference type="PANTHER" id="PTHR31451">
    <property type="match status" value="1"/>
</dbReference>
<dbReference type="SUPFAM" id="SSF51445">
    <property type="entry name" value="(Trans)glycosidases"/>
    <property type="match status" value="1"/>
</dbReference>
<proteinExistence type="inferred from homology"/>
<comment type="caution">
    <text evidence="11">The sequence shown here is derived from an EMBL/GenBank/DDBJ whole genome shotgun (WGS) entry which is preliminary data.</text>
</comment>
<evidence type="ECO:0000256" key="4">
    <source>
        <dbReference type="ARBA" id="ARBA00012706"/>
    </source>
</evidence>
<evidence type="ECO:0000259" key="10">
    <source>
        <dbReference type="Pfam" id="PF26410"/>
    </source>
</evidence>
<keyword evidence="7 11" id="KW-0378">Hydrolase</keyword>
<comment type="catalytic activity">
    <reaction evidence="1">
        <text>Random hydrolysis of (1-&gt;4)-beta-D-mannosidic linkages in mannans, galactomannans and glucomannans.</text>
        <dbReference type="EC" id="3.2.1.78"/>
    </reaction>
</comment>
<accession>A0AA39XFE5</accession>
<name>A0AA39XFE5_9PEZI</name>
<dbReference type="InterPro" id="IPR017853">
    <property type="entry name" value="GH"/>
</dbReference>
<evidence type="ECO:0000256" key="9">
    <source>
        <dbReference type="SAM" id="SignalP"/>
    </source>
</evidence>
<evidence type="ECO:0000256" key="1">
    <source>
        <dbReference type="ARBA" id="ARBA00001678"/>
    </source>
</evidence>
<dbReference type="AlphaFoldDB" id="A0AA39XFE5"/>
<evidence type="ECO:0000256" key="7">
    <source>
        <dbReference type="ARBA" id="ARBA00022801"/>
    </source>
</evidence>
<reference evidence="11" key="1">
    <citation type="submission" date="2023-06" db="EMBL/GenBank/DDBJ databases">
        <title>Genome-scale phylogeny and comparative genomics of the fungal order Sordariales.</title>
        <authorList>
            <consortium name="Lawrence Berkeley National Laboratory"/>
            <person name="Hensen N."/>
            <person name="Bonometti L."/>
            <person name="Westerberg I."/>
            <person name="Brannstrom I.O."/>
            <person name="Guillou S."/>
            <person name="Cros-Aarteil S."/>
            <person name="Calhoun S."/>
            <person name="Haridas S."/>
            <person name="Kuo A."/>
            <person name="Mondo S."/>
            <person name="Pangilinan J."/>
            <person name="Riley R."/>
            <person name="Labutti K."/>
            <person name="Andreopoulos B."/>
            <person name="Lipzen A."/>
            <person name="Chen C."/>
            <person name="Yanf M."/>
            <person name="Daum C."/>
            <person name="Ng V."/>
            <person name="Clum A."/>
            <person name="Steindorff A."/>
            <person name="Ohm R."/>
            <person name="Martin F."/>
            <person name="Silar P."/>
            <person name="Natvig D."/>
            <person name="Lalanne C."/>
            <person name="Gautier V."/>
            <person name="Ament-Velasquez S.L."/>
            <person name="Kruys A."/>
            <person name="Hutchinson M.I."/>
            <person name="Powell A.J."/>
            <person name="Barry K."/>
            <person name="Miller A.N."/>
            <person name="Grigoriev I.V."/>
            <person name="Debuchy R."/>
            <person name="Gladieux P."/>
            <person name="Thoren M.H."/>
            <person name="Johannesson H."/>
        </authorList>
    </citation>
    <scope>NUCLEOTIDE SEQUENCE</scope>
    <source>
        <strain evidence="11">CBS 606.72</strain>
    </source>
</reference>
<protein>
    <recommendedName>
        <fullName evidence="4">mannan endo-1,4-beta-mannosidase</fullName>
        <ecNumber evidence="4">3.2.1.78</ecNumber>
    </recommendedName>
</protein>